<dbReference type="Proteomes" id="UP001454086">
    <property type="component" value="Unassembled WGS sequence"/>
</dbReference>
<keyword evidence="2" id="KW-1185">Reference proteome</keyword>
<accession>A0ABV1D1X0</accession>
<dbReference type="RefSeq" id="WP_349117897.1">
    <property type="nucleotide sequence ID" value="NZ_JBBMFM010000012.1"/>
</dbReference>
<protein>
    <submittedName>
        <fullName evidence="1">Uncharacterized protein</fullName>
    </submittedName>
</protein>
<dbReference type="EMBL" id="JBBMFM010000012">
    <property type="protein sequence ID" value="MEQ2424386.1"/>
    <property type="molecule type" value="Genomic_DNA"/>
</dbReference>
<evidence type="ECO:0000313" key="1">
    <source>
        <dbReference type="EMBL" id="MEQ2424386.1"/>
    </source>
</evidence>
<evidence type="ECO:0000313" key="2">
    <source>
        <dbReference type="Proteomes" id="UP001454086"/>
    </source>
</evidence>
<gene>
    <name evidence="1" type="ORF">WMQ36_05320</name>
</gene>
<proteinExistence type="predicted"/>
<organism evidence="1 2">
    <name type="scientific">Enterocloster hominis</name>
    <name type="common">ex Hitch et al. 2024</name>
    <dbReference type="NCBI Taxonomy" id="1917870"/>
    <lineage>
        <taxon>Bacteria</taxon>
        <taxon>Bacillati</taxon>
        <taxon>Bacillota</taxon>
        <taxon>Clostridia</taxon>
        <taxon>Lachnospirales</taxon>
        <taxon>Lachnospiraceae</taxon>
        <taxon>Enterocloster</taxon>
    </lineage>
</organism>
<sequence>MQIDKRLIQLGAKLELSRREFFFYCHLKAPDFYKEDRNYLRILCDTFQKFMESDDEVLIVNLPP</sequence>
<reference evidence="1 2" key="1">
    <citation type="submission" date="2024-03" db="EMBL/GenBank/DDBJ databases">
        <title>Human intestinal bacterial collection.</title>
        <authorList>
            <person name="Pauvert C."/>
            <person name="Hitch T.C.A."/>
            <person name="Clavel T."/>
        </authorList>
    </citation>
    <scope>NUCLEOTIDE SEQUENCE [LARGE SCALE GENOMIC DNA]</scope>
    <source>
        <strain evidence="1 2">CLA-SR-H021</strain>
    </source>
</reference>
<comment type="caution">
    <text evidence="1">The sequence shown here is derived from an EMBL/GenBank/DDBJ whole genome shotgun (WGS) entry which is preliminary data.</text>
</comment>
<name>A0ABV1D1X0_9FIRM</name>